<organism evidence="8 9">
    <name type="scientific">Mucilaginibacter lappiensis</name>
    <dbReference type="NCBI Taxonomy" id="354630"/>
    <lineage>
        <taxon>Bacteria</taxon>
        <taxon>Pseudomonadati</taxon>
        <taxon>Bacteroidota</taxon>
        <taxon>Sphingobacteriia</taxon>
        <taxon>Sphingobacteriales</taxon>
        <taxon>Sphingobacteriaceae</taxon>
        <taxon>Mucilaginibacter</taxon>
    </lineage>
</organism>
<evidence type="ECO:0000313" key="9">
    <source>
        <dbReference type="Proteomes" id="UP000548326"/>
    </source>
</evidence>
<proteinExistence type="inferred from homology"/>
<evidence type="ECO:0000256" key="7">
    <source>
        <dbReference type="SAM" id="Phobius"/>
    </source>
</evidence>
<name>A0A841JDB8_9SPHI</name>
<feature type="transmembrane region" description="Helical" evidence="7">
    <location>
        <begin position="297"/>
        <end position="314"/>
    </location>
</feature>
<evidence type="ECO:0000256" key="3">
    <source>
        <dbReference type="ARBA" id="ARBA00012758"/>
    </source>
</evidence>
<dbReference type="Proteomes" id="UP000548326">
    <property type="component" value="Unassembled WGS sequence"/>
</dbReference>
<comment type="caution">
    <text evidence="8">The sequence shown here is derived from an EMBL/GenBank/DDBJ whole genome shotgun (WGS) entry which is preliminary data.</text>
</comment>
<evidence type="ECO:0000256" key="5">
    <source>
        <dbReference type="ARBA" id="ARBA00023277"/>
    </source>
</evidence>
<dbReference type="GO" id="GO:0033926">
    <property type="term" value="F:endo-alpha-N-acetylgalactosaminidase activity"/>
    <property type="evidence" value="ECO:0007669"/>
    <property type="project" value="InterPro"/>
</dbReference>
<dbReference type="EMBL" id="JACHCA010000002">
    <property type="protein sequence ID" value="MBB6126465.1"/>
    <property type="molecule type" value="Genomic_DNA"/>
</dbReference>
<gene>
    <name evidence="8" type="ORF">HDF22_000570</name>
</gene>
<evidence type="ECO:0000256" key="6">
    <source>
        <dbReference type="ARBA" id="ARBA00023295"/>
    </source>
</evidence>
<dbReference type="InterPro" id="IPR024746">
    <property type="entry name" value="Glyco_hydro_100"/>
</dbReference>
<keyword evidence="6" id="KW-0326">Glycosidase</keyword>
<protein>
    <recommendedName>
        <fullName evidence="3">beta-fructofuranosidase</fullName>
        <ecNumber evidence="3">3.2.1.26</ecNumber>
    </recommendedName>
</protein>
<dbReference type="Pfam" id="PF12899">
    <property type="entry name" value="Glyco_hydro_100"/>
    <property type="match status" value="1"/>
</dbReference>
<keyword evidence="5" id="KW-0119">Carbohydrate metabolism</keyword>
<keyword evidence="7" id="KW-1133">Transmembrane helix</keyword>
<dbReference type="RefSeq" id="WP_183585540.1">
    <property type="nucleotide sequence ID" value="NZ_JACHCA010000002.1"/>
</dbReference>
<dbReference type="SUPFAM" id="SSF48208">
    <property type="entry name" value="Six-hairpin glycosidases"/>
    <property type="match status" value="1"/>
</dbReference>
<evidence type="ECO:0000313" key="8">
    <source>
        <dbReference type="EMBL" id="MBB6126465.1"/>
    </source>
</evidence>
<evidence type="ECO:0000256" key="2">
    <source>
        <dbReference type="ARBA" id="ARBA00007671"/>
    </source>
</evidence>
<accession>A0A841JDB8</accession>
<dbReference type="AlphaFoldDB" id="A0A841JDB8"/>
<evidence type="ECO:0000256" key="1">
    <source>
        <dbReference type="ARBA" id="ARBA00000094"/>
    </source>
</evidence>
<evidence type="ECO:0000256" key="4">
    <source>
        <dbReference type="ARBA" id="ARBA00022801"/>
    </source>
</evidence>
<comment type="similarity">
    <text evidence="2">Belongs to the glycosyl hydrolase 100 family.</text>
</comment>
<reference evidence="8 9" key="1">
    <citation type="submission" date="2020-08" db="EMBL/GenBank/DDBJ databases">
        <title>Genomic Encyclopedia of Type Strains, Phase IV (KMG-V): Genome sequencing to study the core and pangenomes of soil and plant-associated prokaryotes.</title>
        <authorList>
            <person name="Whitman W."/>
        </authorList>
    </citation>
    <scope>NUCLEOTIDE SEQUENCE [LARGE SCALE GENOMIC DNA]</scope>
    <source>
        <strain evidence="8 9">MP601</strain>
    </source>
</reference>
<keyword evidence="7" id="KW-0812">Transmembrane</keyword>
<dbReference type="InterPro" id="IPR012341">
    <property type="entry name" value="6hp_glycosidase-like_sf"/>
</dbReference>
<dbReference type="GO" id="GO:0005975">
    <property type="term" value="P:carbohydrate metabolic process"/>
    <property type="evidence" value="ECO:0007669"/>
    <property type="project" value="InterPro"/>
</dbReference>
<dbReference type="Gene3D" id="1.50.10.10">
    <property type="match status" value="1"/>
</dbReference>
<sequence>METINWLEIETAKNAAVEVLIHNSHGPFHGLPRTAGWGYPEPYTRDLMFSILGIAVSGNQQLIESIRKVLLTLAKNQTVHGHITSLVHDKDDRGASDTTPLFLMGVGIFRKLTGENEFLVEAVQKSLTWMVYQSPSDRIMVAQQPTSDWRDEQWVLGYGLFVNTIVYSYLRLLGQDERADQMCKEMKRFTIEDMPKRKYEGLKVKNKPYYAFWSYKVYCSKRFDLLGNSIAILSGLVSVSKAEEIITWIEEECSQMQEKGDLAINIPPNFFPFVLPGDADWHPRYESFNMPGNYHNGGIWPFICGFYVAALVAAKRYRLAEQKLMELTKLVRLSQDKALKFGFNEWIKAQDGKVMGVDWQTWSAALYLYAATCVKERKTPFFDEMRG</sequence>
<dbReference type="EC" id="3.2.1.26" evidence="3"/>
<keyword evidence="7" id="KW-0472">Membrane</keyword>
<dbReference type="InterPro" id="IPR008928">
    <property type="entry name" value="6-hairpin_glycosidase_sf"/>
</dbReference>
<keyword evidence="4" id="KW-0378">Hydrolase</keyword>
<comment type="catalytic activity">
    <reaction evidence="1">
        <text>Hydrolysis of terminal non-reducing beta-D-fructofuranoside residues in beta-D-fructofuranosides.</text>
        <dbReference type="EC" id="3.2.1.26"/>
    </reaction>
</comment>
<dbReference type="GO" id="GO:0004564">
    <property type="term" value="F:beta-fructofuranosidase activity"/>
    <property type="evidence" value="ECO:0007669"/>
    <property type="project" value="UniProtKB-EC"/>
</dbReference>